<name>R4K0R7_CLOPA</name>
<dbReference type="RefSeq" id="WP_015615000.1">
    <property type="nucleotide sequence ID" value="NC_021182.1"/>
</dbReference>
<dbReference type="Proteomes" id="UP000013523">
    <property type="component" value="Chromosome"/>
</dbReference>
<dbReference type="EMBL" id="CP003261">
    <property type="protein sequence ID" value="AGK96682.1"/>
    <property type="molecule type" value="Genomic_DNA"/>
</dbReference>
<evidence type="ECO:0000313" key="4">
    <source>
        <dbReference type="Proteomes" id="UP000013523"/>
    </source>
</evidence>
<accession>R4K0R7</accession>
<evidence type="ECO:0000256" key="1">
    <source>
        <dbReference type="ARBA" id="ARBA00005612"/>
    </source>
</evidence>
<protein>
    <submittedName>
        <fullName evidence="3">3-oxoacid CoA-transferase, A subunit</fullName>
    </submittedName>
</protein>
<dbReference type="GO" id="GO:0008410">
    <property type="term" value="F:CoA-transferase activity"/>
    <property type="evidence" value="ECO:0007669"/>
    <property type="project" value="InterPro"/>
</dbReference>
<dbReference type="Gene3D" id="3.40.1080.10">
    <property type="entry name" value="Glutaconate Coenzyme A-transferase"/>
    <property type="match status" value="1"/>
</dbReference>
<evidence type="ECO:0000313" key="3">
    <source>
        <dbReference type="EMBL" id="AGK96682.1"/>
    </source>
</evidence>
<dbReference type="InterPro" id="IPR037171">
    <property type="entry name" value="NagB/RpiA_transferase-like"/>
</dbReference>
<organism evidence="3 4">
    <name type="scientific">Clostridium pasteurianum BC1</name>
    <dbReference type="NCBI Taxonomy" id="86416"/>
    <lineage>
        <taxon>Bacteria</taxon>
        <taxon>Bacillati</taxon>
        <taxon>Bacillota</taxon>
        <taxon>Clostridia</taxon>
        <taxon>Eubacteriales</taxon>
        <taxon>Clostridiaceae</taxon>
        <taxon>Clostridium</taxon>
    </lineage>
</organism>
<dbReference type="NCBIfam" id="TIGR02429">
    <property type="entry name" value="pcaI_scoA_fam"/>
    <property type="match status" value="1"/>
</dbReference>
<sequence>MNKVVKFEDLKSIFKDGMTIMIGGFLDCGTPDGLIDMLIDLNIKNLTIIGNDTGFPDKGIGKLVVNGQVKKVIASHIGTNPQTGRKIIAGDMDVELSPQGTLVERIRAGGSGLGGVLTETGLATVVEDGKQKLTINSKEYLLELPLRADVALVKGSIVDEFGNTCYKGTTKNFNPYIAMAAKTVIVEAEKLVKCEQLETEYAMTPGVLVNYIVKEEV</sequence>
<dbReference type="PANTHER" id="PTHR13707:SF60">
    <property type="entry name" value="ACETATE COA-TRANSFERASE SUBUNIT ALPHA"/>
    <property type="match status" value="1"/>
</dbReference>
<dbReference type="STRING" id="86416.Clopa_1768"/>
<dbReference type="HOGENOM" id="CLU_019942_2_1_9"/>
<dbReference type="PANTHER" id="PTHR13707">
    <property type="entry name" value="KETOACID-COENZYME A TRANSFERASE"/>
    <property type="match status" value="1"/>
</dbReference>
<dbReference type="SUPFAM" id="SSF100950">
    <property type="entry name" value="NagB/RpiA/CoA transferase-like"/>
    <property type="match status" value="1"/>
</dbReference>
<dbReference type="PROSITE" id="PS01273">
    <property type="entry name" value="COA_TRANSF_1"/>
    <property type="match status" value="1"/>
</dbReference>
<dbReference type="SMART" id="SM00882">
    <property type="entry name" value="CoA_trans"/>
    <property type="match status" value="1"/>
</dbReference>
<dbReference type="AlphaFoldDB" id="R4K0R7"/>
<proteinExistence type="inferred from homology"/>
<dbReference type="eggNOG" id="COG1788">
    <property type="taxonomic scope" value="Bacteria"/>
</dbReference>
<keyword evidence="2 3" id="KW-0808">Transferase</keyword>
<keyword evidence="4" id="KW-1185">Reference proteome</keyword>
<dbReference type="OrthoDB" id="9777193at2"/>
<comment type="similarity">
    <text evidence="1">Belongs to the 3-oxoacid CoA-transferase subunit A family.</text>
</comment>
<dbReference type="InterPro" id="IPR012792">
    <property type="entry name" value="3-oxoacid_CoA-transf_A"/>
</dbReference>
<dbReference type="KEGG" id="cpas:Clopa_1768"/>
<dbReference type="PATRIC" id="fig|86416.3.peg.1744"/>
<reference evidence="3 4" key="1">
    <citation type="submission" date="2012-01" db="EMBL/GenBank/DDBJ databases">
        <title>Complete sequence of chromosome of Clostridium pasteurianum BC1.</title>
        <authorList>
            <consortium name="US DOE Joint Genome Institute"/>
            <person name="Lucas S."/>
            <person name="Han J."/>
            <person name="Lapidus A."/>
            <person name="Cheng J.-F."/>
            <person name="Goodwin L."/>
            <person name="Pitluck S."/>
            <person name="Peters L."/>
            <person name="Mikhailova N."/>
            <person name="Teshima H."/>
            <person name="Detter J.C."/>
            <person name="Han C."/>
            <person name="Tapia R."/>
            <person name="Land M."/>
            <person name="Hauser L."/>
            <person name="Kyrpides N."/>
            <person name="Ivanova N."/>
            <person name="Pagani I."/>
            <person name="Dunn J."/>
            <person name="Taghavi S."/>
            <person name="Francis A."/>
            <person name="van der Lelie D."/>
            <person name="Woyke T."/>
        </authorList>
    </citation>
    <scope>NUCLEOTIDE SEQUENCE [LARGE SCALE GENOMIC DNA]</scope>
    <source>
        <strain evidence="3 4">BC1</strain>
    </source>
</reference>
<dbReference type="InterPro" id="IPR004165">
    <property type="entry name" value="CoA_trans_fam_I"/>
</dbReference>
<dbReference type="Pfam" id="PF01144">
    <property type="entry name" value="CoA_trans"/>
    <property type="match status" value="1"/>
</dbReference>
<evidence type="ECO:0000256" key="2">
    <source>
        <dbReference type="ARBA" id="ARBA00022679"/>
    </source>
</evidence>
<dbReference type="InterPro" id="IPR004163">
    <property type="entry name" value="CoA_transf_BS"/>
</dbReference>
<gene>
    <name evidence="3" type="ORF">Clopa_1768</name>
</gene>